<accession>B8IFX7</accession>
<dbReference type="RefSeq" id="WP_015931317.1">
    <property type="nucleotide sequence ID" value="NC_011894.1"/>
</dbReference>
<sequence length="113" mass="11942">MAGSQAGGPAMGATRSSPRSGSQGSDSLYDQATSAARNLADQASDRWDDVAEQGARYVRRGREAVGEVDATMLAGWFVAGAIGFGLAWLMFGQRSITGDYVARRMSASSEPYR</sequence>
<reference evidence="3 4" key="1">
    <citation type="submission" date="2009-01" db="EMBL/GenBank/DDBJ databases">
        <title>Complete sequence of chromosome of Methylobacterium nodulans ORS 2060.</title>
        <authorList>
            <consortium name="US DOE Joint Genome Institute"/>
            <person name="Lucas S."/>
            <person name="Copeland A."/>
            <person name="Lapidus A."/>
            <person name="Glavina del Rio T."/>
            <person name="Dalin E."/>
            <person name="Tice H."/>
            <person name="Bruce D."/>
            <person name="Goodwin L."/>
            <person name="Pitluck S."/>
            <person name="Sims D."/>
            <person name="Brettin T."/>
            <person name="Detter J.C."/>
            <person name="Han C."/>
            <person name="Larimer F."/>
            <person name="Land M."/>
            <person name="Hauser L."/>
            <person name="Kyrpides N."/>
            <person name="Ivanova N."/>
            <person name="Marx C.J."/>
            <person name="Richardson P."/>
        </authorList>
    </citation>
    <scope>NUCLEOTIDE SEQUENCE [LARGE SCALE GENOMIC DNA]</scope>
    <source>
        <strain evidence="4">LMG 21967 / CNCM I-2342 / ORS 2060</strain>
    </source>
</reference>
<feature type="transmembrane region" description="Helical" evidence="2">
    <location>
        <begin position="73"/>
        <end position="91"/>
    </location>
</feature>
<gene>
    <name evidence="3" type="ordered locus">Mnod_4825</name>
</gene>
<evidence type="ECO:0000256" key="1">
    <source>
        <dbReference type="SAM" id="MobiDB-lite"/>
    </source>
</evidence>
<keyword evidence="2" id="KW-0472">Membrane</keyword>
<keyword evidence="4" id="KW-1185">Reference proteome</keyword>
<organism evidence="3 4">
    <name type="scientific">Methylobacterium nodulans (strain LMG 21967 / CNCM I-2342 / ORS 2060)</name>
    <dbReference type="NCBI Taxonomy" id="460265"/>
    <lineage>
        <taxon>Bacteria</taxon>
        <taxon>Pseudomonadati</taxon>
        <taxon>Pseudomonadota</taxon>
        <taxon>Alphaproteobacteria</taxon>
        <taxon>Hyphomicrobiales</taxon>
        <taxon>Methylobacteriaceae</taxon>
        <taxon>Methylobacterium</taxon>
    </lineage>
</organism>
<dbReference type="EMBL" id="CP001349">
    <property type="protein sequence ID" value="ACL59687.1"/>
    <property type="molecule type" value="Genomic_DNA"/>
</dbReference>
<evidence type="ECO:0000313" key="3">
    <source>
        <dbReference type="EMBL" id="ACL59687.1"/>
    </source>
</evidence>
<feature type="compositionally biased region" description="Low complexity" evidence="1">
    <location>
        <begin position="15"/>
        <end position="27"/>
    </location>
</feature>
<feature type="region of interest" description="Disordered" evidence="1">
    <location>
        <begin position="1"/>
        <end position="46"/>
    </location>
</feature>
<keyword evidence="2" id="KW-0812">Transmembrane</keyword>
<dbReference type="HOGENOM" id="CLU_2130557_0_0_5"/>
<feature type="compositionally biased region" description="Gly residues" evidence="1">
    <location>
        <begin position="1"/>
        <end position="10"/>
    </location>
</feature>
<keyword evidence="2" id="KW-1133">Transmembrane helix</keyword>
<dbReference type="Proteomes" id="UP000008207">
    <property type="component" value="Chromosome"/>
</dbReference>
<dbReference type="KEGG" id="mno:Mnod_4825"/>
<dbReference type="eggNOG" id="ENOG503102D">
    <property type="taxonomic scope" value="Bacteria"/>
</dbReference>
<protein>
    <submittedName>
        <fullName evidence="3">Uncharacterized protein</fullName>
    </submittedName>
</protein>
<evidence type="ECO:0000313" key="4">
    <source>
        <dbReference type="Proteomes" id="UP000008207"/>
    </source>
</evidence>
<dbReference type="AlphaFoldDB" id="B8IFX7"/>
<evidence type="ECO:0000256" key="2">
    <source>
        <dbReference type="SAM" id="Phobius"/>
    </source>
</evidence>
<proteinExistence type="predicted"/>
<name>B8IFX7_METNO</name>